<dbReference type="Proteomes" id="UP001519460">
    <property type="component" value="Unassembled WGS sequence"/>
</dbReference>
<evidence type="ECO:0000313" key="4">
    <source>
        <dbReference type="Proteomes" id="UP001519460"/>
    </source>
</evidence>
<reference evidence="3 4" key="1">
    <citation type="journal article" date="2023" name="Sci. Data">
        <title>Genome assembly of the Korean intertidal mud-creeper Batillaria attramentaria.</title>
        <authorList>
            <person name="Patra A.K."/>
            <person name="Ho P.T."/>
            <person name="Jun S."/>
            <person name="Lee S.J."/>
            <person name="Kim Y."/>
            <person name="Won Y.J."/>
        </authorList>
    </citation>
    <scope>NUCLEOTIDE SEQUENCE [LARGE SCALE GENOMIC DNA]</scope>
    <source>
        <strain evidence="3">Wonlab-2016</strain>
    </source>
</reference>
<keyword evidence="4" id="KW-1185">Reference proteome</keyword>
<keyword evidence="2" id="KW-1133">Transmembrane helix</keyword>
<dbReference type="AlphaFoldDB" id="A0ABD0JX93"/>
<name>A0ABD0JX93_9CAEN</name>
<gene>
    <name evidence="3" type="ORF">BaRGS_00029132</name>
</gene>
<feature type="region of interest" description="Disordered" evidence="1">
    <location>
        <begin position="122"/>
        <end position="142"/>
    </location>
</feature>
<evidence type="ECO:0000313" key="3">
    <source>
        <dbReference type="EMBL" id="KAK7479583.1"/>
    </source>
</evidence>
<organism evidence="3 4">
    <name type="scientific">Batillaria attramentaria</name>
    <dbReference type="NCBI Taxonomy" id="370345"/>
    <lineage>
        <taxon>Eukaryota</taxon>
        <taxon>Metazoa</taxon>
        <taxon>Spiralia</taxon>
        <taxon>Lophotrochozoa</taxon>
        <taxon>Mollusca</taxon>
        <taxon>Gastropoda</taxon>
        <taxon>Caenogastropoda</taxon>
        <taxon>Sorbeoconcha</taxon>
        <taxon>Cerithioidea</taxon>
        <taxon>Batillariidae</taxon>
        <taxon>Batillaria</taxon>
    </lineage>
</organism>
<feature type="transmembrane region" description="Helical" evidence="2">
    <location>
        <begin position="12"/>
        <end position="32"/>
    </location>
</feature>
<proteinExistence type="predicted"/>
<evidence type="ECO:0000256" key="1">
    <source>
        <dbReference type="SAM" id="MobiDB-lite"/>
    </source>
</evidence>
<keyword evidence="2" id="KW-0472">Membrane</keyword>
<keyword evidence="2" id="KW-0812">Transmembrane</keyword>
<protein>
    <submittedName>
        <fullName evidence="3">Uncharacterized protein</fullName>
    </submittedName>
</protein>
<dbReference type="EMBL" id="JACVVK020000299">
    <property type="protein sequence ID" value="KAK7479583.1"/>
    <property type="molecule type" value="Genomic_DNA"/>
</dbReference>
<comment type="caution">
    <text evidence="3">The sequence shown here is derived from an EMBL/GenBank/DDBJ whole genome shotgun (WGS) entry which is preliminary data.</text>
</comment>
<sequence>MMFVYKPPSTDLLMVFRLASHLTAAFVINFYAGLSSPASFINLHAFGSHLMTSHYRSGISSLVRPSSVWFSSWRHTLRRRVVVYAGLPTRPASVINVHTRPLYPRLRQYGSDSGVSPDGATLSFMQASPARPPSLTPDSSGHLHHYSTPVSQLLTDATLSRMQTASFLSSSEIFDALVSR</sequence>
<evidence type="ECO:0000256" key="2">
    <source>
        <dbReference type="SAM" id="Phobius"/>
    </source>
</evidence>
<accession>A0ABD0JX93</accession>
<feature type="non-terminal residue" evidence="3">
    <location>
        <position position="180"/>
    </location>
</feature>